<dbReference type="SUPFAM" id="SSF52540">
    <property type="entry name" value="P-loop containing nucleoside triphosphate hydrolases"/>
    <property type="match status" value="1"/>
</dbReference>
<dbReference type="PANTHER" id="PTHR38467:SF1">
    <property type="entry name" value="CONJUGATIVE TRANSFER: ASSEMBLY"/>
    <property type="match status" value="1"/>
</dbReference>
<gene>
    <name evidence="3" type="primary">traG</name>
    <name evidence="3" type="ORF">GJV77_11355</name>
</gene>
<name>A0A7K1GQN8_9FLAO</name>
<dbReference type="InterPro" id="IPR024451">
    <property type="entry name" value="TraG_N_Bacteroidetes"/>
</dbReference>
<dbReference type="PANTHER" id="PTHR38467">
    <property type="match status" value="1"/>
</dbReference>
<dbReference type="NCBIfam" id="TIGR03783">
    <property type="entry name" value="Bac_Flav_CT_G"/>
    <property type="match status" value="1"/>
</dbReference>
<dbReference type="Pfam" id="PF19044">
    <property type="entry name" value="P-loop_TraG"/>
    <property type="match status" value="1"/>
</dbReference>
<protein>
    <submittedName>
        <fullName evidence="3">TraG family conjugative transposon ATPase</fullName>
    </submittedName>
</protein>
<dbReference type="AlphaFoldDB" id="A0A7K1GQN8"/>
<dbReference type="Gene3D" id="3.40.50.300">
    <property type="entry name" value="P-loop containing nucleotide triphosphate hydrolases"/>
    <property type="match status" value="1"/>
</dbReference>
<feature type="domain" description="TraG P-loop" evidence="2">
    <location>
        <begin position="410"/>
        <end position="827"/>
    </location>
</feature>
<dbReference type="Proteomes" id="UP000488936">
    <property type="component" value="Unassembled WGS sequence"/>
</dbReference>
<feature type="domain" description="TraG N-terminal Bacteroidetes" evidence="1">
    <location>
        <begin position="3"/>
        <end position="53"/>
    </location>
</feature>
<dbReference type="Gene3D" id="1.10.8.730">
    <property type="match status" value="1"/>
</dbReference>
<dbReference type="EMBL" id="WMJY01000028">
    <property type="protein sequence ID" value="MTH30494.1"/>
    <property type="molecule type" value="Genomic_DNA"/>
</dbReference>
<keyword evidence="4" id="KW-1185">Reference proteome</keyword>
<proteinExistence type="predicted"/>
<evidence type="ECO:0000259" key="1">
    <source>
        <dbReference type="Pfam" id="PF12991"/>
    </source>
</evidence>
<reference evidence="3 4" key="1">
    <citation type="journal article" date="2006" name="Int. J. Syst. Evol. Microbiol.">
        <title>Myroides pelagicus sp. nov., isolated from seawater in Thailand.</title>
        <authorList>
            <person name="Yoon J."/>
            <person name="Maneerat S."/>
            <person name="Kawai F."/>
            <person name="Yokota A."/>
        </authorList>
    </citation>
    <scope>NUCLEOTIDE SEQUENCE [LARGE SCALE GENOMIC DNA]</scope>
    <source>
        <strain evidence="3 4">SM1T</strain>
    </source>
</reference>
<dbReference type="InterPro" id="IPR027417">
    <property type="entry name" value="P-loop_NTPase"/>
</dbReference>
<evidence type="ECO:0000313" key="3">
    <source>
        <dbReference type="EMBL" id="MTH30494.1"/>
    </source>
</evidence>
<dbReference type="InterPro" id="IPR043964">
    <property type="entry name" value="P-loop_TraG"/>
</dbReference>
<organism evidence="3 4">
    <name type="scientific">Myroides pelagicus</name>
    <dbReference type="NCBI Taxonomy" id="270914"/>
    <lineage>
        <taxon>Bacteria</taxon>
        <taxon>Pseudomonadati</taxon>
        <taxon>Bacteroidota</taxon>
        <taxon>Flavobacteriia</taxon>
        <taxon>Flavobacteriales</taxon>
        <taxon>Flavobacteriaceae</taxon>
        <taxon>Myroides</taxon>
    </lineage>
</organism>
<dbReference type="Pfam" id="PF12991">
    <property type="entry name" value="DUF3875"/>
    <property type="match status" value="1"/>
</dbReference>
<evidence type="ECO:0000259" key="2">
    <source>
        <dbReference type="Pfam" id="PF19044"/>
    </source>
</evidence>
<evidence type="ECO:0000313" key="4">
    <source>
        <dbReference type="Proteomes" id="UP000488936"/>
    </source>
</evidence>
<dbReference type="OrthoDB" id="596266at2"/>
<accession>A0A7K1GQN8</accession>
<dbReference type="RefSeq" id="WP_155036478.1">
    <property type="nucleotide sequence ID" value="NZ_JAYMMG010000006.1"/>
</dbReference>
<sequence length="831" mass="95685">MRNRAKANTLERMFPIYSVHENSIVTKSGDLTMCFKMELPEIFTLSKQDYQHLSNTLFKALELLPNYTVVHKQDWFLQQSYKPDFQIEDASYLALSNQRHFNERAYLNHTCYLFITKTTKKRIAQQSDLSSLTKGYLLPKQSLDQQLILDFTSSVDLFQRIINDSQLLTMTCLSENEILGNELESGILEQYFALSDKNRGSLKDLALFPDKVKVGDKSVLFHTLSHVEDLPNKVSCANVYQNFSTQSSHLLLSMASQVGLLLDCNHIYNQYLFIEDSQANLKRFEKSAKTMHSLSRYSRENQINKQWIEKYLNTAYSQGLKSIRAHFNVMAWSEGTQGVSDIKNNCASAISQMGCTPRFNTFDAPVLFWAGIPGNSGDFPREESFYTFLQPGICFLNLETNYKDSVSSFGITMCDRLTGKPIHVDLSDLPMKKGIITNRNKFILGPSGSGKSFFTNHMIRQYYEQGSHVLMVDTGNSYQGLCELINSNTQGEDGVYFTYTQESPISFNPFYTHDKVFDIEKKQSIITLLLTLWKRDDQKVTRSEEVGLSNAVSGYLNKLQSTDITPGFNSFYDYVACEYKDSLTQKKVRQKEFDLDNFLNVLEPYYCGGEYDFLLNSQSDLDLLNKRFIVFEIDSIKDHGILFPVVTIIIMEVFINKMRYLDGIRKLILIEEAWKAIAKQGMASYIKYLFKTVRKFFGEAIIVTQEVDDIISSEIVKQTIVNNSDCKILLDQRKHINKFDQIQQLLGLSEKEKNQILSLNQNNDPNRLYKEVWIGLGGVHSLVYATEVSYPEYLTFTTEQRERLMIRKRAQELNLDLESAIKQLNRENLSK</sequence>
<comment type="caution">
    <text evidence="3">The sequence shown here is derived from an EMBL/GenBank/DDBJ whole genome shotgun (WGS) entry which is preliminary data.</text>
</comment>
<dbReference type="InterPro" id="IPR022509">
    <property type="entry name" value="Conjugation_ATPase_TraG"/>
</dbReference>
<dbReference type="InterPro" id="IPR053155">
    <property type="entry name" value="F-pilin_assembly_TraC"/>
</dbReference>